<proteinExistence type="predicted"/>
<feature type="signal peptide" evidence="1">
    <location>
        <begin position="1"/>
        <end position="22"/>
    </location>
</feature>
<evidence type="ECO:0000313" key="3">
    <source>
        <dbReference type="EMBL" id="MBB4014785.1"/>
    </source>
</evidence>
<dbReference type="Pfam" id="PF07589">
    <property type="entry name" value="PEP-CTERM"/>
    <property type="match status" value="1"/>
</dbReference>
<comment type="caution">
    <text evidence="3">The sequence shown here is derived from an EMBL/GenBank/DDBJ whole genome shotgun (WGS) entry which is preliminary data.</text>
</comment>
<sequence length="329" mass="33414">MKTLAAALLLVGGAAVATTANASAVITNGTVSLGVNDLGQLNYNGVGVQYNATGNDGTVYGCPCEGWGAAIVSSGTAGYANNATGIGGLTLVSFTSTASTAISVSRVGSSLEVTHNYHPIAGTPNLYADDVTIKNLQTVAIAAGDLRYRRVMDWDIAPTAFAEYVTIQGVPAALGIANGSNVYRTDNNGFNDANPLTFSSYGLLNTNFTDAGPRDHGALFDFEFAALDAGAELKFTTYYGAAGTEADADLARRLVDGDASDIDIGLYSYGQASVAGGPTLGIPNTFIFGFNVTGGVFVPPDTGVPEPGSLALAGLGLAGLAAARRRSAK</sequence>
<dbReference type="Proteomes" id="UP000561045">
    <property type="component" value="Unassembled WGS sequence"/>
</dbReference>
<organism evidence="3 4">
    <name type="scientific">Niveibacterium umoris</name>
    <dbReference type="NCBI Taxonomy" id="1193620"/>
    <lineage>
        <taxon>Bacteria</taxon>
        <taxon>Pseudomonadati</taxon>
        <taxon>Pseudomonadota</taxon>
        <taxon>Betaproteobacteria</taxon>
        <taxon>Rhodocyclales</taxon>
        <taxon>Rhodocyclaceae</taxon>
        <taxon>Niveibacterium</taxon>
    </lineage>
</organism>
<name>A0A840BNB7_9RHOO</name>
<accession>A0A840BNB7</accession>
<protein>
    <recommendedName>
        <fullName evidence="2">Ice-binding protein C-terminal domain-containing protein</fullName>
    </recommendedName>
</protein>
<evidence type="ECO:0000313" key="4">
    <source>
        <dbReference type="Proteomes" id="UP000561045"/>
    </source>
</evidence>
<feature type="chain" id="PRO_5032649448" description="Ice-binding protein C-terminal domain-containing protein" evidence="1">
    <location>
        <begin position="23"/>
        <end position="329"/>
    </location>
</feature>
<dbReference type="AlphaFoldDB" id="A0A840BNB7"/>
<feature type="domain" description="Ice-binding protein C-terminal" evidence="2">
    <location>
        <begin position="304"/>
        <end position="326"/>
    </location>
</feature>
<gene>
    <name evidence="3" type="ORF">GGR36_004142</name>
</gene>
<evidence type="ECO:0000256" key="1">
    <source>
        <dbReference type="SAM" id="SignalP"/>
    </source>
</evidence>
<keyword evidence="1" id="KW-0732">Signal</keyword>
<dbReference type="RefSeq" id="WP_242533486.1">
    <property type="nucleotide sequence ID" value="NZ_BAABLE010000024.1"/>
</dbReference>
<reference evidence="3 4" key="1">
    <citation type="submission" date="2020-08" db="EMBL/GenBank/DDBJ databases">
        <title>Genomic Encyclopedia of Type Strains, Phase IV (KMG-IV): sequencing the most valuable type-strain genomes for metagenomic binning, comparative biology and taxonomic classification.</title>
        <authorList>
            <person name="Goeker M."/>
        </authorList>
    </citation>
    <scope>NUCLEOTIDE SEQUENCE [LARGE SCALE GENOMIC DNA]</scope>
    <source>
        <strain evidence="3 4">DSM 106739</strain>
    </source>
</reference>
<evidence type="ECO:0000259" key="2">
    <source>
        <dbReference type="Pfam" id="PF07589"/>
    </source>
</evidence>
<dbReference type="InterPro" id="IPR013424">
    <property type="entry name" value="Ice-binding_C"/>
</dbReference>
<dbReference type="EMBL" id="JACIET010000004">
    <property type="protein sequence ID" value="MBB4014785.1"/>
    <property type="molecule type" value="Genomic_DNA"/>
</dbReference>
<dbReference type="NCBIfam" id="TIGR02595">
    <property type="entry name" value="PEP_CTERM"/>
    <property type="match status" value="1"/>
</dbReference>
<keyword evidence="4" id="KW-1185">Reference proteome</keyword>